<dbReference type="STRING" id="765420.OSCT_1315"/>
<reference evidence="1 2" key="1">
    <citation type="journal article" date="2011" name="J. Bacteriol.">
        <title>Draft genome sequence of the anoxygenic filamentous phototrophic bacterium Oscillochloris trichoides subsp. DG-6.</title>
        <authorList>
            <person name="Kuznetsov B.B."/>
            <person name="Ivanovsky R.N."/>
            <person name="Keppen O.I."/>
            <person name="Sukhacheva M.V."/>
            <person name="Bumazhkin B.K."/>
            <person name="Patutina E.O."/>
            <person name="Beletsky A.V."/>
            <person name="Mardanov A.V."/>
            <person name="Baslerov R.V."/>
            <person name="Panteleeva A.N."/>
            <person name="Kolganova T.V."/>
            <person name="Ravin N.V."/>
            <person name="Skryabin K.G."/>
        </authorList>
    </citation>
    <scope>NUCLEOTIDE SEQUENCE [LARGE SCALE GENOMIC DNA]</scope>
    <source>
        <strain evidence="1 2">DG-6</strain>
    </source>
</reference>
<proteinExistence type="predicted"/>
<name>E1IDB4_9CHLR</name>
<dbReference type="HOGENOM" id="CLU_080120_1_0_0"/>
<dbReference type="EMBL" id="ADVR01000040">
    <property type="protein sequence ID" value="EFO80791.1"/>
    <property type="molecule type" value="Genomic_DNA"/>
</dbReference>
<keyword evidence="2" id="KW-1185">Reference proteome</keyword>
<dbReference type="AlphaFoldDB" id="E1IDB4"/>
<evidence type="ECO:0000313" key="1">
    <source>
        <dbReference type="EMBL" id="EFO80791.1"/>
    </source>
</evidence>
<evidence type="ECO:0000313" key="2">
    <source>
        <dbReference type="Proteomes" id="UP000054010"/>
    </source>
</evidence>
<accession>E1IDB4</accession>
<dbReference type="eggNOG" id="ENOG502Z9YG">
    <property type="taxonomic scope" value="Bacteria"/>
</dbReference>
<dbReference type="Proteomes" id="UP000054010">
    <property type="component" value="Unassembled WGS sequence"/>
</dbReference>
<comment type="caution">
    <text evidence="1">The sequence shown here is derived from an EMBL/GenBank/DDBJ whole genome shotgun (WGS) entry which is preliminary data.</text>
</comment>
<protein>
    <submittedName>
        <fullName evidence="1">Uncharacterized protein</fullName>
    </submittedName>
</protein>
<organism evidence="1 2">
    <name type="scientific">Oscillochloris trichoides DG-6</name>
    <dbReference type="NCBI Taxonomy" id="765420"/>
    <lineage>
        <taxon>Bacteria</taxon>
        <taxon>Bacillati</taxon>
        <taxon>Chloroflexota</taxon>
        <taxon>Chloroflexia</taxon>
        <taxon>Chloroflexales</taxon>
        <taxon>Chloroflexineae</taxon>
        <taxon>Oscillochloridaceae</taxon>
        <taxon>Oscillochloris</taxon>
    </lineage>
</organism>
<dbReference type="InterPro" id="IPR046037">
    <property type="entry name" value="DUF5995"/>
</dbReference>
<dbReference type="Pfam" id="PF19458">
    <property type="entry name" value="DUF5995"/>
    <property type="match status" value="1"/>
</dbReference>
<gene>
    <name evidence="1" type="ORF">OSCT_1315</name>
</gene>
<sequence length="240" mass="27817">MAAQIATWQTTGDRRSIFLSCYSMMTHNMFAGVTAGRFADREWVYQLIHNFADYYFVALDAYEAQQPTLPQVWRLAYDMARQPDTPVVQSLLLGVNAHINHDLVLVLADMLGPEWADLPPSKREERHRDYCEVNAVIAETTDRVQDEVVEPYARMMNLIDVMCGPLDEWCTSKLLRNWRADVWQQAIQIVEHPDQATRHTLRQQADLLALRRIELLRDSGNVGARVFGYPLRWLGRLRML</sequence>